<reference evidence="1" key="1">
    <citation type="submission" date="2020-03" db="EMBL/GenBank/DDBJ databases">
        <title>The deep terrestrial virosphere.</title>
        <authorList>
            <person name="Holmfeldt K."/>
            <person name="Nilsson E."/>
            <person name="Simone D."/>
            <person name="Lopez-Fernandez M."/>
            <person name="Wu X."/>
            <person name="de Brujin I."/>
            <person name="Lundin D."/>
            <person name="Andersson A."/>
            <person name="Bertilsson S."/>
            <person name="Dopson M."/>
        </authorList>
    </citation>
    <scope>NUCLEOTIDE SEQUENCE</scope>
    <source>
        <strain evidence="1">MM415B04918</strain>
    </source>
</reference>
<organism evidence="1">
    <name type="scientific">viral metagenome</name>
    <dbReference type="NCBI Taxonomy" id="1070528"/>
    <lineage>
        <taxon>unclassified sequences</taxon>
        <taxon>metagenomes</taxon>
        <taxon>organismal metagenomes</taxon>
    </lineage>
</organism>
<name>A0A6M3LLC8_9ZZZZ</name>
<sequence length="145" mass="17070">MDTKDKLIGKQKEMIQELLSQCSEVKSTKNARRLYKEIAALEKQVKERKPIEDRSAEITFNDGMDDEEQELKSLTNEEKKKIIKAWHEDKGILIYKSEISDAEIRNKALEIVGFDRLNVQFFNQEIAVNFCTIMARWMRDKLKTK</sequence>
<dbReference type="AlphaFoldDB" id="A0A6M3LLC8"/>
<proteinExistence type="predicted"/>
<dbReference type="EMBL" id="MT143373">
    <property type="protein sequence ID" value="QJA96126.1"/>
    <property type="molecule type" value="Genomic_DNA"/>
</dbReference>
<gene>
    <name evidence="1" type="ORF">MM415B04918_0003</name>
</gene>
<protein>
    <submittedName>
        <fullName evidence="1">Uncharacterized protein</fullName>
    </submittedName>
</protein>
<evidence type="ECO:0000313" key="1">
    <source>
        <dbReference type="EMBL" id="QJA96126.1"/>
    </source>
</evidence>
<accession>A0A6M3LLC8</accession>